<dbReference type="Proteomes" id="UP000030669">
    <property type="component" value="Unassembled WGS sequence"/>
</dbReference>
<evidence type="ECO:0000256" key="2">
    <source>
        <dbReference type="ARBA" id="ARBA00022692"/>
    </source>
</evidence>
<dbReference type="OrthoDB" id="29460at2759"/>
<protein>
    <submittedName>
        <fullName evidence="9">Uncharacterized protein</fullName>
    </submittedName>
</protein>
<proteinExistence type="predicted"/>
<feature type="compositionally biased region" description="Pro residues" evidence="6">
    <location>
        <begin position="234"/>
        <end position="244"/>
    </location>
</feature>
<dbReference type="EMBL" id="KB469311">
    <property type="protein sequence ID" value="EPQ51362.1"/>
    <property type="molecule type" value="Genomic_DNA"/>
</dbReference>
<name>S7PVD6_GLOTA</name>
<feature type="compositionally biased region" description="Basic and acidic residues" evidence="6">
    <location>
        <begin position="266"/>
        <end position="276"/>
    </location>
</feature>
<comment type="subcellular location">
    <subcellularLocation>
        <location evidence="1">Membrane</location>
        <topology evidence="1">Single-pass membrane protein</topology>
    </subcellularLocation>
</comment>
<evidence type="ECO:0000313" key="9">
    <source>
        <dbReference type="EMBL" id="EPQ51362.1"/>
    </source>
</evidence>
<dbReference type="InterPro" id="IPR018939">
    <property type="entry name" value="Autophagy-rel_prot_27"/>
</dbReference>
<evidence type="ECO:0000256" key="6">
    <source>
        <dbReference type="SAM" id="MobiDB-lite"/>
    </source>
</evidence>
<feature type="compositionally biased region" description="Acidic residues" evidence="6">
    <location>
        <begin position="245"/>
        <end position="259"/>
    </location>
</feature>
<organism evidence="9 10">
    <name type="scientific">Gloeophyllum trabeum (strain ATCC 11539 / FP-39264 / Madison 617)</name>
    <name type="common">Brown rot fungus</name>
    <dbReference type="NCBI Taxonomy" id="670483"/>
    <lineage>
        <taxon>Eukaryota</taxon>
        <taxon>Fungi</taxon>
        <taxon>Dikarya</taxon>
        <taxon>Basidiomycota</taxon>
        <taxon>Agaricomycotina</taxon>
        <taxon>Agaricomycetes</taxon>
        <taxon>Gloeophyllales</taxon>
        <taxon>Gloeophyllaceae</taxon>
        <taxon>Gloeophyllum</taxon>
    </lineage>
</organism>
<feature type="region of interest" description="Disordered" evidence="6">
    <location>
        <begin position="357"/>
        <end position="378"/>
    </location>
</feature>
<feature type="signal peptide" evidence="8">
    <location>
        <begin position="1"/>
        <end position="18"/>
    </location>
</feature>
<evidence type="ECO:0000256" key="8">
    <source>
        <dbReference type="SAM" id="SignalP"/>
    </source>
</evidence>
<feature type="region of interest" description="Disordered" evidence="6">
    <location>
        <begin position="220"/>
        <end position="276"/>
    </location>
</feature>
<keyword evidence="2 7" id="KW-0812">Transmembrane</keyword>
<feature type="compositionally biased region" description="Polar residues" evidence="6">
    <location>
        <begin position="220"/>
        <end position="232"/>
    </location>
</feature>
<keyword evidence="4 7" id="KW-1133">Transmembrane helix</keyword>
<dbReference type="KEGG" id="gtr:GLOTRDRAFT_96512"/>
<dbReference type="GeneID" id="19309864"/>
<dbReference type="Pfam" id="PF09451">
    <property type="entry name" value="ATG27"/>
    <property type="match status" value="1"/>
</dbReference>
<dbReference type="SUPFAM" id="SSF50911">
    <property type="entry name" value="Mannose 6-phosphate receptor domain"/>
    <property type="match status" value="1"/>
</dbReference>
<evidence type="ECO:0000256" key="5">
    <source>
        <dbReference type="ARBA" id="ARBA00023136"/>
    </source>
</evidence>
<reference evidence="9 10" key="1">
    <citation type="journal article" date="2012" name="Science">
        <title>The Paleozoic origin of enzymatic lignin decomposition reconstructed from 31 fungal genomes.</title>
        <authorList>
            <person name="Floudas D."/>
            <person name="Binder M."/>
            <person name="Riley R."/>
            <person name="Barry K."/>
            <person name="Blanchette R.A."/>
            <person name="Henrissat B."/>
            <person name="Martinez A.T."/>
            <person name="Otillar R."/>
            <person name="Spatafora J.W."/>
            <person name="Yadav J.S."/>
            <person name="Aerts A."/>
            <person name="Benoit I."/>
            <person name="Boyd A."/>
            <person name="Carlson A."/>
            <person name="Copeland A."/>
            <person name="Coutinho P.M."/>
            <person name="de Vries R.P."/>
            <person name="Ferreira P."/>
            <person name="Findley K."/>
            <person name="Foster B."/>
            <person name="Gaskell J."/>
            <person name="Glotzer D."/>
            <person name="Gorecki P."/>
            <person name="Heitman J."/>
            <person name="Hesse C."/>
            <person name="Hori C."/>
            <person name="Igarashi K."/>
            <person name="Jurgens J.A."/>
            <person name="Kallen N."/>
            <person name="Kersten P."/>
            <person name="Kohler A."/>
            <person name="Kuees U."/>
            <person name="Kumar T.K.A."/>
            <person name="Kuo A."/>
            <person name="LaButti K."/>
            <person name="Larrondo L.F."/>
            <person name="Lindquist E."/>
            <person name="Ling A."/>
            <person name="Lombard V."/>
            <person name="Lucas S."/>
            <person name="Lundell T."/>
            <person name="Martin R."/>
            <person name="McLaughlin D.J."/>
            <person name="Morgenstern I."/>
            <person name="Morin E."/>
            <person name="Murat C."/>
            <person name="Nagy L.G."/>
            <person name="Nolan M."/>
            <person name="Ohm R.A."/>
            <person name="Patyshakuliyeva A."/>
            <person name="Rokas A."/>
            <person name="Ruiz-Duenas F.J."/>
            <person name="Sabat G."/>
            <person name="Salamov A."/>
            <person name="Samejima M."/>
            <person name="Schmutz J."/>
            <person name="Slot J.C."/>
            <person name="St John F."/>
            <person name="Stenlid J."/>
            <person name="Sun H."/>
            <person name="Sun S."/>
            <person name="Syed K."/>
            <person name="Tsang A."/>
            <person name="Wiebenga A."/>
            <person name="Young D."/>
            <person name="Pisabarro A."/>
            <person name="Eastwood D.C."/>
            <person name="Martin F."/>
            <person name="Cullen D."/>
            <person name="Grigoriev I.V."/>
            <person name="Hibbett D.S."/>
        </authorList>
    </citation>
    <scope>NUCLEOTIDE SEQUENCE [LARGE SCALE GENOMIC DNA]</scope>
    <source>
        <strain evidence="9 10">ATCC 11539</strain>
    </source>
</reference>
<gene>
    <name evidence="9" type="ORF">GLOTRDRAFT_96512</name>
</gene>
<dbReference type="AlphaFoldDB" id="S7PVD6"/>
<sequence length="378" mass="42114">MAVLLLTLLAVVLAVANAELTQHLHSLADNCEFTLNGSRFDLCPVLRADKSEERVIAFEKWTPPTVTRTEYRISFGGALKRNESRETYEQCYEGSQICLTDGDLTILAVTNRRPKHDDEAPRITSVVPVAGNLNFEWESDGKKHSYSTHMNASVSLGETVKSRHPAVKLRLGGGRYVRDAQNAVFYFTCNHTAEEPTSPEFAWRWGGTHGFTWSTKHACGQSLTPHTSTMQATPVPPTQTPQPEPEPETPPEQEEDPEEPPPPPEGEERNFIPPADDGRKRSATVIFFAVLSPIVLLTYLFYSPPPALRRLVLRLRPARFRTKESRLLRWAEYEGLEGEGEGEGEEDFMVNSGMGVEERIPLAPSPRKGKWAGYGSAG</sequence>
<dbReference type="RefSeq" id="XP_007870327.1">
    <property type="nucleotide sequence ID" value="XM_007872136.1"/>
</dbReference>
<keyword evidence="10" id="KW-1185">Reference proteome</keyword>
<evidence type="ECO:0000313" key="10">
    <source>
        <dbReference type="Proteomes" id="UP000030669"/>
    </source>
</evidence>
<evidence type="ECO:0000256" key="7">
    <source>
        <dbReference type="SAM" id="Phobius"/>
    </source>
</evidence>
<feature type="chain" id="PRO_5004543789" evidence="8">
    <location>
        <begin position="19"/>
        <end position="378"/>
    </location>
</feature>
<dbReference type="Gene3D" id="2.70.130.10">
    <property type="entry name" value="Mannose-6-phosphate receptor binding domain"/>
    <property type="match status" value="1"/>
</dbReference>
<dbReference type="GO" id="GO:0016020">
    <property type="term" value="C:membrane"/>
    <property type="evidence" value="ECO:0007669"/>
    <property type="project" value="UniProtKB-SubCell"/>
</dbReference>
<dbReference type="HOGENOM" id="CLU_739748_0_0_1"/>
<evidence type="ECO:0000256" key="4">
    <source>
        <dbReference type="ARBA" id="ARBA00022989"/>
    </source>
</evidence>
<keyword evidence="3 8" id="KW-0732">Signal</keyword>
<feature type="transmembrane region" description="Helical" evidence="7">
    <location>
        <begin position="283"/>
        <end position="302"/>
    </location>
</feature>
<dbReference type="InterPro" id="IPR009011">
    <property type="entry name" value="Man6P_isomerase_rcpt-bd_dom_sf"/>
</dbReference>
<accession>S7PVD6</accession>
<evidence type="ECO:0000256" key="3">
    <source>
        <dbReference type="ARBA" id="ARBA00022729"/>
    </source>
</evidence>
<dbReference type="eggNOG" id="ENOG502SV1B">
    <property type="taxonomic scope" value="Eukaryota"/>
</dbReference>
<dbReference type="OMA" id="WAYEDLE"/>
<keyword evidence="5 7" id="KW-0472">Membrane</keyword>
<evidence type="ECO:0000256" key="1">
    <source>
        <dbReference type="ARBA" id="ARBA00004167"/>
    </source>
</evidence>